<keyword evidence="1" id="KW-0472">Membrane</keyword>
<dbReference type="EMBL" id="JBHSNC010000031">
    <property type="protein sequence ID" value="MFC5529872.1"/>
    <property type="molecule type" value="Genomic_DNA"/>
</dbReference>
<evidence type="ECO:0000256" key="1">
    <source>
        <dbReference type="SAM" id="Phobius"/>
    </source>
</evidence>
<name>A0ABW0R269_9BACL</name>
<reference evidence="3" key="1">
    <citation type="journal article" date="2019" name="Int. J. Syst. Evol. Microbiol.">
        <title>The Global Catalogue of Microorganisms (GCM) 10K type strain sequencing project: providing services to taxonomists for standard genome sequencing and annotation.</title>
        <authorList>
            <consortium name="The Broad Institute Genomics Platform"/>
            <consortium name="The Broad Institute Genome Sequencing Center for Infectious Disease"/>
            <person name="Wu L."/>
            <person name="Ma J."/>
        </authorList>
    </citation>
    <scope>NUCLEOTIDE SEQUENCE [LARGE SCALE GENOMIC DNA]</scope>
    <source>
        <strain evidence="3">CGMCC 1.18578</strain>
    </source>
</reference>
<organism evidence="2 3">
    <name type="scientific">Cohnella yongneupensis</name>
    <dbReference type="NCBI Taxonomy" id="425006"/>
    <lineage>
        <taxon>Bacteria</taxon>
        <taxon>Bacillati</taxon>
        <taxon>Bacillota</taxon>
        <taxon>Bacilli</taxon>
        <taxon>Bacillales</taxon>
        <taxon>Paenibacillaceae</taxon>
        <taxon>Cohnella</taxon>
    </lineage>
</organism>
<comment type="caution">
    <text evidence="2">The sequence shown here is derived from an EMBL/GenBank/DDBJ whole genome shotgun (WGS) entry which is preliminary data.</text>
</comment>
<evidence type="ECO:0000313" key="3">
    <source>
        <dbReference type="Proteomes" id="UP001596108"/>
    </source>
</evidence>
<sequence>MSGAYRTQQQASDDSDKSGVWRQRLEEVDMLKALIEELDNWHLEMSGSELDNERLNQFLYKTRTLLDEERDQIHSGKFLHMKVRSLAETSPSFASIESRIETIIVQGILGNLQLKHVTASEIESLRRVVVEPVTRLSIALTAQEREKWQVVEALCLIMDSRIHNEKDIFAKMDRMQVPQFDLTQQLLRRLLWDQIEYSQFRRVVYAFYIRLSSKQTKLGYGDFEYSEMLSYVYDFGHQNNVTYEFMAWKATNPIQLTPSFQQAIIYYFEFEGRGTLSDTKIRKILLTSNNPEFNALIQEIRLEHSGAVTRFMTKHWRKLTSSLLITAAVALVGLFVYKHWIK</sequence>
<evidence type="ECO:0000313" key="2">
    <source>
        <dbReference type="EMBL" id="MFC5529872.1"/>
    </source>
</evidence>
<protein>
    <submittedName>
        <fullName evidence="2">Uncharacterized protein</fullName>
    </submittedName>
</protein>
<keyword evidence="1" id="KW-0812">Transmembrane</keyword>
<gene>
    <name evidence="2" type="ORF">ACFPQ4_10495</name>
</gene>
<proteinExistence type="predicted"/>
<feature type="transmembrane region" description="Helical" evidence="1">
    <location>
        <begin position="319"/>
        <end position="337"/>
    </location>
</feature>
<dbReference type="Proteomes" id="UP001596108">
    <property type="component" value="Unassembled WGS sequence"/>
</dbReference>
<keyword evidence="1" id="KW-1133">Transmembrane helix</keyword>
<accession>A0ABW0R269</accession>
<keyword evidence="3" id="KW-1185">Reference proteome</keyword>
<dbReference type="RefSeq" id="WP_378111795.1">
    <property type="nucleotide sequence ID" value="NZ_JBHSNC010000031.1"/>
</dbReference>